<organism evidence="2">
    <name type="scientific">marine metagenome</name>
    <dbReference type="NCBI Taxonomy" id="408172"/>
    <lineage>
        <taxon>unclassified sequences</taxon>
        <taxon>metagenomes</taxon>
        <taxon>ecological metagenomes</taxon>
    </lineage>
</organism>
<accession>A0A382BH25</accession>
<feature type="region of interest" description="Disordered" evidence="1">
    <location>
        <begin position="1"/>
        <end position="25"/>
    </location>
</feature>
<evidence type="ECO:0000256" key="1">
    <source>
        <dbReference type="SAM" id="MobiDB-lite"/>
    </source>
</evidence>
<sequence length="25" mass="2712">MEFLIDNGADVHRAHPFSSSGGRNP</sequence>
<gene>
    <name evidence="2" type="ORF">METZ01_LOCUS165980</name>
</gene>
<dbReference type="AlphaFoldDB" id="A0A382BH25"/>
<proteinExistence type="predicted"/>
<reference evidence="2" key="1">
    <citation type="submission" date="2018-05" db="EMBL/GenBank/DDBJ databases">
        <authorList>
            <person name="Lanie J.A."/>
            <person name="Ng W.-L."/>
            <person name="Kazmierczak K.M."/>
            <person name="Andrzejewski T.M."/>
            <person name="Davidsen T.M."/>
            <person name="Wayne K.J."/>
            <person name="Tettelin H."/>
            <person name="Glass J.I."/>
            <person name="Rusch D."/>
            <person name="Podicherti R."/>
            <person name="Tsui H.-C.T."/>
            <person name="Winkler M.E."/>
        </authorList>
    </citation>
    <scope>NUCLEOTIDE SEQUENCE</scope>
</reference>
<protein>
    <submittedName>
        <fullName evidence="2">Uncharacterized protein</fullName>
    </submittedName>
</protein>
<feature type="non-terminal residue" evidence="2">
    <location>
        <position position="25"/>
    </location>
</feature>
<dbReference type="EMBL" id="UINC01029795">
    <property type="protein sequence ID" value="SVB13126.1"/>
    <property type="molecule type" value="Genomic_DNA"/>
</dbReference>
<name>A0A382BH25_9ZZZZ</name>
<evidence type="ECO:0000313" key="2">
    <source>
        <dbReference type="EMBL" id="SVB13126.1"/>
    </source>
</evidence>